<proteinExistence type="predicted"/>
<dbReference type="NCBIfam" id="TIGR04131">
    <property type="entry name" value="Bac_Flav_CTERM"/>
    <property type="match status" value="1"/>
</dbReference>
<keyword evidence="2" id="KW-1185">Reference proteome</keyword>
<reference evidence="1 2" key="1">
    <citation type="submission" date="2018-07" db="EMBL/GenBank/DDBJ databases">
        <title>Pedobacter sp. nov., isolated from soil.</title>
        <authorList>
            <person name="Zhou L.Y."/>
            <person name="Du Z.J."/>
        </authorList>
    </citation>
    <scope>NUCLEOTIDE SEQUENCE [LARGE SCALE GENOMIC DNA]</scope>
    <source>
        <strain evidence="1 2">JDX94</strain>
    </source>
</reference>
<gene>
    <name evidence="1" type="ORF">DU508_10070</name>
</gene>
<evidence type="ECO:0000313" key="2">
    <source>
        <dbReference type="Proteomes" id="UP000253961"/>
    </source>
</evidence>
<dbReference type="InterPro" id="IPR026341">
    <property type="entry name" value="T9SS_type_B"/>
</dbReference>
<dbReference type="Pfam" id="PF13585">
    <property type="entry name" value="CHU_C"/>
    <property type="match status" value="1"/>
</dbReference>
<dbReference type="AlphaFoldDB" id="A0A369Q391"/>
<protein>
    <submittedName>
        <fullName evidence="1">Gliding motility-associated C-terminal domain-containing protein</fullName>
    </submittedName>
</protein>
<sequence>MNKSDSFITIKNKFIRMKKTYYLFIFSCLMFLGKNLKAQNLPYAINSAGGYGKINNQLYDFSIGEMVLIQTFQASDISLTQGFLQPFLLIQTSADVAIVNNILTPNGDGKNDFFFINGLEKYPANKLTIFDRGGRKLYSTANYQNNWDGYFNGKPLMEDTYYYILDLGVDGTIKGFISILYKK</sequence>
<evidence type="ECO:0000313" key="1">
    <source>
        <dbReference type="EMBL" id="RDC57486.1"/>
    </source>
</evidence>
<organism evidence="1 2">
    <name type="scientific">Pedobacter chinensis</name>
    <dbReference type="NCBI Taxonomy" id="2282421"/>
    <lineage>
        <taxon>Bacteria</taxon>
        <taxon>Pseudomonadati</taxon>
        <taxon>Bacteroidota</taxon>
        <taxon>Sphingobacteriia</taxon>
        <taxon>Sphingobacteriales</taxon>
        <taxon>Sphingobacteriaceae</taxon>
        <taxon>Pedobacter</taxon>
    </lineage>
</organism>
<dbReference type="Proteomes" id="UP000253961">
    <property type="component" value="Unassembled WGS sequence"/>
</dbReference>
<dbReference type="EMBL" id="QPKV01000003">
    <property type="protein sequence ID" value="RDC57486.1"/>
    <property type="molecule type" value="Genomic_DNA"/>
</dbReference>
<name>A0A369Q391_9SPHI</name>
<accession>A0A369Q391</accession>
<comment type="caution">
    <text evidence="1">The sequence shown here is derived from an EMBL/GenBank/DDBJ whole genome shotgun (WGS) entry which is preliminary data.</text>
</comment>